<evidence type="ECO:0000256" key="1">
    <source>
        <dbReference type="SAM" id="MobiDB-lite"/>
    </source>
</evidence>
<dbReference type="InterPro" id="IPR029032">
    <property type="entry name" value="AhpD-like"/>
</dbReference>
<proteinExistence type="predicted"/>
<accession>A0A0K2B1R7</accession>
<sequence length="343" mass="36893">MPTPFRHTEPIPPKAATGRVAAVYEQISRDFGIPEPAPFVVLSSAPELLAPAWALMRESLIAGPGGRTGKEVAAFGVSQANKCRFCVDAHTMLLHATGDHALAERLARGREPQDERHARVLEWARRTRIPGAVREPYPFPPEETPGYLGTALSFHFVNRVVSALVSESVFPGDAQRLRPVRSLAGRSLSRAVRRPAVPGASLPLLDDPAPGPGPRWAAGTPVGPAYAALRTAAMTGAGLLDPDDQALVRRALRDWDGSHPPLTPDPFPGRRERPGARLALLAALAPYRVTAEDVAAWRRPEHTDHCLVRLVAYGAFAAVDRVETALSAPDAPSPTRHTTQETS</sequence>
<evidence type="ECO:0000313" key="4">
    <source>
        <dbReference type="Proteomes" id="UP000061018"/>
    </source>
</evidence>
<dbReference type="RefSeq" id="WP_053139335.1">
    <property type="nucleotide sequence ID" value="NZ_CP012382.1"/>
</dbReference>
<keyword evidence="3" id="KW-0238">DNA-binding</keyword>
<organism evidence="3 4">
    <name type="scientific">Streptomyces ambofaciens (strain ATCC 23877 / 3486 / DSM 40053 / JCM 4204 / NBRC 12836 / NRRL B-2516)</name>
    <dbReference type="NCBI Taxonomy" id="278992"/>
    <lineage>
        <taxon>Bacteria</taxon>
        <taxon>Bacillati</taxon>
        <taxon>Actinomycetota</taxon>
        <taxon>Actinomycetes</taxon>
        <taxon>Kitasatosporales</taxon>
        <taxon>Streptomycetaceae</taxon>
        <taxon>Streptomyces</taxon>
    </lineage>
</organism>
<dbReference type="GO" id="GO:0003677">
    <property type="term" value="F:DNA binding"/>
    <property type="evidence" value="ECO:0007669"/>
    <property type="project" value="UniProtKB-KW"/>
</dbReference>
<dbReference type="InterPro" id="IPR003779">
    <property type="entry name" value="CMD-like"/>
</dbReference>
<dbReference type="GO" id="GO:0051920">
    <property type="term" value="F:peroxiredoxin activity"/>
    <property type="evidence" value="ECO:0007669"/>
    <property type="project" value="InterPro"/>
</dbReference>
<evidence type="ECO:0000313" key="3">
    <source>
        <dbReference type="EMBL" id="AKZ59081.1"/>
    </source>
</evidence>
<feature type="region of interest" description="Disordered" evidence="1">
    <location>
        <begin position="199"/>
        <end position="218"/>
    </location>
</feature>
<feature type="domain" description="Carboxymuconolactone decarboxylase-like" evidence="2">
    <location>
        <begin position="50"/>
        <end position="97"/>
    </location>
</feature>
<dbReference type="Gene3D" id="1.20.1290.10">
    <property type="entry name" value="AhpD-like"/>
    <property type="match status" value="1"/>
</dbReference>
<reference evidence="4" key="1">
    <citation type="journal article" date="2015" name="J. Biotechnol.">
        <title>Complete genome sequence of Streptomyces ambofaciens ATCC 23877, the spiramycin producer.</title>
        <authorList>
            <person name="Thibessard A."/>
            <person name="Haas D."/>
            <person name="Gerbaud C."/>
            <person name="Aigle B."/>
            <person name="Lautru S."/>
            <person name="Pernodet J.L."/>
            <person name="Leblond P."/>
        </authorList>
    </citation>
    <scope>NUCLEOTIDE SEQUENCE [LARGE SCALE GENOMIC DNA]</scope>
    <source>
        <strain evidence="4">ATCC 23877 / 3486 / DSM 40053 / JCM 4204 / NBRC 12836 / NRRL B-2516</strain>
    </source>
</reference>
<evidence type="ECO:0000259" key="2">
    <source>
        <dbReference type="Pfam" id="PF02627"/>
    </source>
</evidence>
<protein>
    <submittedName>
        <fullName evidence="3">DNA-binding protein</fullName>
    </submittedName>
</protein>
<dbReference type="STRING" id="1889.SAM40697_5506"/>
<dbReference type="InterPro" id="IPR004675">
    <property type="entry name" value="AhpD_core"/>
</dbReference>
<dbReference type="SUPFAM" id="SSF69118">
    <property type="entry name" value="AhpD-like"/>
    <property type="match status" value="1"/>
</dbReference>
<dbReference type="Pfam" id="PF02627">
    <property type="entry name" value="CMD"/>
    <property type="match status" value="1"/>
</dbReference>
<gene>
    <name evidence="3" type="ORF">SAM23877_6036</name>
</gene>
<dbReference type="EMBL" id="CP012382">
    <property type="protein sequence ID" value="AKZ59081.1"/>
    <property type="molecule type" value="Genomic_DNA"/>
</dbReference>
<dbReference type="Proteomes" id="UP000061018">
    <property type="component" value="Chromosome"/>
</dbReference>
<name>A0A0K2B1R7_STRA7</name>
<dbReference type="AlphaFoldDB" id="A0A0K2B1R7"/>
<dbReference type="KEGG" id="samb:SAM23877_6036"/>
<dbReference type="NCBIfam" id="TIGR00778">
    <property type="entry name" value="ahpD_dom"/>
    <property type="match status" value="1"/>
</dbReference>